<dbReference type="RefSeq" id="XP_039134797.1">
    <property type="nucleotide sequence ID" value="XM_039278863.1"/>
</dbReference>
<keyword evidence="2" id="KW-1185">Reference proteome</keyword>
<accession>A0AB40C4T0</accession>
<feature type="transmembrane region" description="Helical" evidence="1">
    <location>
        <begin position="99"/>
        <end position="119"/>
    </location>
</feature>
<proteinExistence type="predicted"/>
<dbReference type="GeneID" id="120272115"/>
<evidence type="ECO:0000256" key="1">
    <source>
        <dbReference type="SAM" id="Phobius"/>
    </source>
</evidence>
<keyword evidence="1" id="KW-1133">Transmembrane helix</keyword>
<protein>
    <submittedName>
        <fullName evidence="3">ABC transporter F family member 3-like isoform X1</fullName>
    </submittedName>
</protein>
<evidence type="ECO:0000313" key="2">
    <source>
        <dbReference type="Proteomes" id="UP001515500"/>
    </source>
</evidence>
<gene>
    <name evidence="3" type="primary">LOC120272115</name>
</gene>
<keyword evidence="1" id="KW-0472">Membrane</keyword>
<dbReference type="Proteomes" id="UP001515500">
    <property type="component" value="Chromosome 11"/>
</dbReference>
<keyword evidence="1" id="KW-0812">Transmembrane</keyword>
<reference evidence="3" key="1">
    <citation type="submission" date="2025-08" db="UniProtKB">
        <authorList>
            <consortium name="RefSeq"/>
        </authorList>
    </citation>
    <scope>IDENTIFICATION</scope>
</reference>
<dbReference type="AlphaFoldDB" id="A0AB40C4T0"/>
<sequence length="131" mass="14402">MAEVASSVVHEVLARQMVEVDKAHHPTTFSTSLADEDFDFGVDGNGAFEAVDDLLVDSICVEDYEEGRLGYRNPRIGGGLISFWLFGYVALGQNFGEVWQTWVGLVLALLCYMFTSLVGRHGIVSTLIRGQ</sequence>
<organism evidence="2 3">
    <name type="scientific">Dioscorea cayennensis subsp. rotundata</name>
    <name type="common">White Guinea yam</name>
    <name type="synonym">Dioscorea rotundata</name>
    <dbReference type="NCBI Taxonomy" id="55577"/>
    <lineage>
        <taxon>Eukaryota</taxon>
        <taxon>Viridiplantae</taxon>
        <taxon>Streptophyta</taxon>
        <taxon>Embryophyta</taxon>
        <taxon>Tracheophyta</taxon>
        <taxon>Spermatophyta</taxon>
        <taxon>Magnoliopsida</taxon>
        <taxon>Liliopsida</taxon>
        <taxon>Dioscoreales</taxon>
        <taxon>Dioscoreaceae</taxon>
        <taxon>Dioscorea</taxon>
    </lineage>
</organism>
<evidence type="ECO:0000313" key="3">
    <source>
        <dbReference type="RefSeq" id="XP_039134797.1"/>
    </source>
</evidence>
<feature type="transmembrane region" description="Helical" evidence="1">
    <location>
        <begin position="76"/>
        <end position="93"/>
    </location>
</feature>
<name>A0AB40C4T0_DIOCR</name>